<feature type="transmembrane region" description="Helical" evidence="1">
    <location>
        <begin position="157"/>
        <end position="177"/>
    </location>
</feature>
<evidence type="ECO:0000313" key="3">
    <source>
        <dbReference type="EMBL" id="MBA8813142.1"/>
    </source>
</evidence>
<dbReference type="AlphaFoldDB" id="A0A7W3JHT5"/>
<evidence type="ECO:0000313" key="4">
    <source>
        <dbReference type="Proteomes" id="UP000321154"/>
    </source>
</evidence>
<feature type="transmembrane region" description="Helical" evidence="1">
    <location>
        <begin position="212"/>
        <end position="229"/>
    </location>
</feature>
<feature type="transmembrane region" description="Helical" evidence="1">
    <location>
        <begin position="184"/>
        <end position="206"/>
    </location>
</feature>
<dbReference type="Proteomes" id="UP000522688">
    <property type="component" value="Unassembled WGS sequence"/>
</dbReference>
<keyword evidence="1" id="KW-1133">Transmembrane helix</keyword>
<evidence type="ECO:0000256" key="1">
    <source>
        <dbReference type="SAM" id="Phobius"/>
    </source>
</evidence>
<organism evidence="3 5">
    <name type="scientific">Frigoribacterium faeni</name>
    <dbReference type="NCBI Taxonomy" id="145483"/>
    <lineage>
        <taxon>Bacteria</taxon>
        <taxon>Bacillati</taxon>
        <taxon>Actinomycetota</taxon>
        <taxon>Actinomycetes</taxon>
        <taxon>Micrococcales</taxon>
        <taxon>Microbacteriaceae</taxon>
        <taxon>Frigoribacterium</taxon>
    </lineage>
</organism>
<dbReference type="OrthoDB" id="4456519at2"/>
<accession>A0A7W3JHT5</accession>
<name>A0A7W3JHT5_9MICO</name>
<keyword evidence="1" id="KW-0812">Transmembrane</keyword>
<reference evidence="2 4" key="1">
    <citation type="submission" date="2019-07" db="EMBL/GenBank/DDBJ databases">
        <title>Whole genome shotgun sequence of Frigoribacterium faeni NBRC 103066.</title>
        <authorList>
            <person name="Hosoyama A."/>
            <person name="Uohara A."/>
            <person name="Ohji S."/>
            <person name="Ichikawa N."/>
        </authorList>
    </citation>
    <scope>NUCLEOTIDE SEQUENCE [LARGE SCALE GENOMIC DNA]</scope>
    <source>
        <strain evidence="2 4">NBRC 103066</strain>
    </source>
</reference>
<keyword evidence="4" id="KW-1185">Reference proteome</keyword>
<evidence type="ECO:0000313" key="5">
    <source>
        <dbReference type="Proteomes" id="UP000522688"/>
    </source>
</evidence>
<protein>
    <submittedName>
        <fullName evidence="3">Uncharacterized protein</fullName>
    </submittedName>
</protein>
<feature type="transmembrane region" description="Helical" evidence="1">
    <location>
        <begin position="134"/>
        <end position="151"/>
    </location>
</feature>
<proteinExistence type="predicted"/>
<gene>
    <name evidence="3" type="ORF">FB463_001391</name>
    <name evidence="2" type="ORF">FFA01_17550</name>
</gene>
<comment type="caution">
    <text evidence="3">The sequence shown here is derived from an EMBL/GenBank/DDBJ whole genome shotgun (WGS) entry which is preliminary data.</text>
</comment>
<evidence type="ECO:0000313" key="2">
    <source>
        <dbReference type="EMBL" id="GEK83446.1"/>
    </source>
</evidence>
<sequence length="325" mass="33269">MPEKAKDNVVKAVGNLARFARESSAKVAEQAADVKEAAADTVERFATKKADPYTEAIADYNDAFTSMSEKGVALLGQRDRSTDLIGFIELLVNSVANTPKSFDADFEQIAAARSEFLDAEEFARRDLDAARRSALGVGAGLTTGAAIASLAPTAALWVATTFGAASTGTAISTLSGVAATNAALAWLGGGTLAAGGGGAAAGGALLALAGPVGWTIAGAGLLASIALFTKKKLENREALEEALTAVKANTAMVRGMDAEIGDLLTRTTSIRASLAKTYGEALSTYGRDYLSLTSPEQSQLIALVNNTKSCAALLGTRLERSVDGA</sequence>
<dbReference type="RefSeq" id="WP_146855131.1">
    <property type="nucleotide sequence ID" value="NZ_BAAAHR010000002.1"/>
</dbReference>
<reference evidence="3 5" key="2">
    <citation type="submission" date="2020-07" db="EMBL/GenBank/DDBJ databases">
        <title>Sequencing the genomes of 1000 actinobacteria strains.</title>
        <authorList>
            <person name="Klenk H.-P."/>
        </authorList>
    </citation>
    <scope>NUCLEOTIDE SEQUENCE [LARGE SCALE GENOMIC DNA]</scope>
    <source>
        <strain evidence="3 5">DSM 10309</strain>
    </source>
</reference>
<dbReference type="EMBL" id="BJUV01000015">
    <property type="protein sequence ID" value="GEK83446.1"/>
    <property type="molecule type" value="Genomic_DNA"/>
</dbReference>
<dbReference type="Proteomes" id="UP000321154">
    <property type="component" value="Unassembled WGS sequence"/>
</dbReference>
<keyword evidence="1" id="KW-0472">Membrane</keyword>
<dbReference type="EMBL" id="JACGWW010000002">
    <property type="protein sequence ID" value="MBA8813142.1"/>
    <property type="molecule type" value="Genomic_DNA"/>
</dbReference>